<proteinExistence type="predicted"/>
<keyword evidence="1" id="KW-0547">Nucleotide-binding</keyword>
<evidence type="ECO:0000313" key="6">
    <source>
        <dbReference type="Proteomes" id="UP001158598"/>
    </source>
</evidence>
<keyword evidence="3" id="KW-0067">ATP-binding</keyword>
<reference evidence="5" key="1">
    <citation type="submission" date="2023-03" db="EMBL/GenBank/DDBJ databases">
        <authorList>
            <person name="Pearce D."/>
        </authorList>
    </citation>
    <scope>NUCLEOTIDE SEQUENCE</scope>
    <source>
        <strain evidence="5">Mc</strain>
    </source>
</reference>
<protein>
    <submittedName>
        <fullName evidence="5">5-oxoprolinase subunit C</fullName>
        <ecNumber evidence="5">3.5.2.9</ecNumber>
    </submittedName>
</protein>
<dbReference type="SMART" id="SM00797">
    <property type="entry name" value="AHS2"/>
    <property type="match status" value="1"/>
</dbReference>
<evidence type="ECO:0000256" key="1">
    <source>
        <dbReference type="ARBA" id="ARBA00022741"/>
    </source>
</evidence>
<organism evidence="5 6">
    <name type="scientific">Methylococcus capsulatus</name>
    <dbReference type="NCBI Taxonomy" id="414"/>
    <lineage>
        <taxon>Bacteria</taxon>
        <taxon>Pseudomonadati</taxon>
        <taxon>Pseudomonadota</taxon>
        <taxon>Gammaproteobacteria</taxon>
        <taxon>Methylococcales</taxon>
        <taxon>Methylococcaceae</taxon>
        <taxon>Methylococcus</taxon>
    </lineage>
</organism>
<dbReference type="PANTHER" id="PTHR43309">
    <property type="entry name" value="5-OXOPROLINASE SUBUNIT C"/>
    <property type="match status" value="1"/>
</dbReference>
<dbReference type="Gene3D" id="2.40.100.10">
    <property type="entry name" value="Cyclophilin-like"/>
    <property type="match status" value="1"/>
</dbReference>
<evidence type="ECO:0000256" key="2">
    <source>
        <dbReference type="ARBA" id="ARBA00022801"/>
    </source>
</evidence>
<dbReference type="InterPro" id="IPR052708">
    <property type="entry name" value="PxpC"/>
</dbReference>
<dbReference type="InterPro" id="IPR029000">
    <property type="entry name" value="Cyclophilin-like_dom_sf"/>
</dbReference>
<name>A0AA35V2I4_METCP</name>
<evidence type="ECO:0000259" key="4">
    <source>
        <dbReference type="SMART" id="SM00797"/>
    </source>
</evidence>
<dbReference type="SUPFAM" id="SSF50891">
    <property type="entry name" value="Cyclophilin-like"/>
    <property type="match status" value="1"/>
</dbReference>
<evidence type="ECO:0000313" key="5">
    <source>
        <dbReference type="EMBL" id="CAI8763587.1"/>
    </source>
</evidence>
<dbReference type="AlphaFoldDB" id="A0AA35V2I4"/>
<dbReference type="PANTHER" id="PTHR43309:SF3">
    <property type="entry name" value="5-OXOPROLINASE SUBUNIT C"/>
    <property type="match status" value="1"/>
</dbReference>
<dbReference type="EC" id="3.5.2.9" evidence="5"/>
<dbReference type="EMBL" id="OX458332">
    <property type="protein sequence ID" value="CAI8763587.1"/>
    <property type="molecule type" value="Genomic_DNA"/>
</dbReference>
<dbReference type="Pfam" id="PF02626">
    <property type="entry name" value="CT_A_B"/>
    <property type="match status" value="1"/>
</dbReference>
<dbReference type="GO" id="GO:0005524">
    <property type="term" value="F:ATP binding"/>
    <property type="evidence" value="ECO:0007669"/>
    <property type="project" value="UniProtKB-KW"/>
</dbReference>
<dbReference type="NCBIfam" id="TIGR00724">
    <property type="entry name" value="urea_amlyse_rel"/>
    <property type="match status" value="1"/>
</dbReference>
<dbReference type="GO" id="GO:0017168">
    <property type="term" value="F:5-oxoprolinase (ATP-hydrolyzing) activity"/>
    <property type="evidence" value="ECO:0007669"/>
    <property type="project" value="UniProtKB-EC"/>
</dbReference>
<keyword evidence="2 5" id="KW-0378">Hydrolase</keyword>
<accession>A0AA35V2I4</accession>
<dbReference type="Proteomes" id="UP001158598">
    <property type="component" value="Chromosome"/>
</dbReference>
<dbReference type="InterPro" id="IPR003778">
    <property type="entry name" value="CT_A_B"/>
</dbReference>
<gene>
    <name evidence="5" type="primary">pxpC</name>
    <name evidence="5" type="ORF">MCNOR_0885</name>
</gene>
<evidence type="ECO:0000256" key="3">
    <source>
        <dbReference type="ARBA" id="ARBA00022840"/>
    </source>
</evidence>
<dbReference type="RefSeq" id="WP_017364937.1">
    <property type="nucleotide sequence ID" value="NZ_OX458332.1"/>
</dbReference>
<sequence>MIRVEHPGLLSTLQDLGRPGCQHMGVTPGGAMDGYSAAIANALVGNPPAAAVLEMTLQGPRLSFERGAWVSLTGADLSAELDGRPLACWRPVWLPAGSRLGFGRPRLGCRAYLAVAGGFEVTAVLGSRSTDLRAGFGGLGGRPLGKGDVIKAGESTLALPDNPSRPCVPAWSAAWNRALPLECPARLRLIPGPDWQDLPDEDRRALETDAFRVGQASDRMGLRLEGPPLHPVSAAERLSAGVTFGTLQLPPDGQPILLGVDRQTTGGYPVLGTVASVDHPRLAQLRPGETVRFEPIPVERAQTLYRIRALQLRRLRTGLDLRWPLNSPSS</sequence>
<feature type="domain" description="Carboxyltransferase" evidence="4">
    <location>
        <begin position="23"/>
        <end position="311"/>
    </location>
</feature>